<dbReference type="InterPro" id="IPR007055">
    <property type="entry name" value="BON_dom"/>
</dbReference>
<evidence type="ECO:0000259" key="2">
    <source>
        <dbReference type="PROSITE" id="PS50914"/>
    </source>
</evidence>
<dbReference type="PROSITE" id="PS50914">
    <property type="entry name" value="BON"/>
    <property type="match status" value="1"/>
</dbReference>
<dbReference type="Pfam" id="PF04972">
    <property type="entry name" value="BON"/>
    <property type="match status" value="1"/>
</dbReference>
<organism evidence="3 4">
    <name type="scientific">Magnetospirillum moscoviense</name>
    <dbReference type="NCBI Taxonomy" id="1437059"/>
    <lineage>
        <taxon>Bacteria</taxon>
        <taxon>Pseudomonadati</taxon>
        <taxon>Pseudomonadota</taxon>
        <taxon>Alphaproteobacteria</taxon>
        <taxon>Rhodospirillales</taxon>
        <taxon>Rhodospirillaceae</taxon>
        <taxon>Magnetospirillum</taxon>
    </lineage>
</organism>
<dbReference type="Gene3D" id="3.30.1340.30">
    <property type="match status" value="1"/>
</dbReference>
<dbReference type="PANTHER" id="PTHR34606:SF16">
    <property type="entry name" value="BON DOMAIN-CONTAINING PROTEIN"/>
    <property type="match status" value="1"/>
</dbReference>
<feature type="domain" description="BON" evidence="2">
    <location>
        <begin position="38"/>
        <end position="105"/>
    </location>
</feature>
<feature type="signal peptide" evidence="1">
    <location>
        <begin position="1"/>
        <end position="25"/>
    </location>
</feature>
<comment type="caution">
    <text evidence="3">The sequence shown here is derived from an EMBL/GenBank/DDBJ whole genome shotgun (WGS) entry which is preliminary data.</text>
</comment>
<protein>
    <submittedName>
        <fullName evidence="3">Transporter</fullName>
    </submittedName>
</protein>
<evidence type="ECO:0000313" key="4">
    <source>
        <dbReference type="Proteomes" id="UP000078543"/>
    </source>
</evidence>
<dbReference type="EMBL" id="LWQU01000130">
    <property type="protein sequence ID" value="OAN51526.1"/>
    <property type="molecule type" value="Genomic_DNA"/>
</dbReference>
<dbReference type="RefSeq" id="WP_068499403.1">
    <property type="nucleotide sequence ID" value="NZ_LWQU01000130.1"/>
</dbReference>
<dbReference type="STRING" id="1437059.A6A05_01300"/>
<feature type="chain" id="PRO_5008092181" evidence="1">
    <location>
        <begin position="26"/>
        <end position="105"/>
    </location>
</feature>
<gene>
    <name evidence="3" type="ORF">A6A05_01300</name>
</gene>
<sequence>MLTTKSLLKTFAAAFAVTIMLSGCAAVTGRETPGEYVDDAAITTKVKAQIFNDPMLKLQQISVETMQDVVQLSGFVESAQVKSRAGEVARGVEGVNAVQNNLIVR</sequence>
<keyword evidence="4" id="KW-1185">Reference proteome</keyword>
<dbReference type="OrthoDB" id="7376525at2"/>
<evidence type="ECO:0000313" key="3">
    <source>
        <dbReference type="EMBL" id="OAN51526.1"/>
    </source>
</evidence>
<dbReference type="AlphaFoldDB" id="A0A178MRN1"/>
<dbReference type="PANTHER" id="PTHR34606">
    <property type="entry name" value="BON DOMAIN-CONTAINING PROTEIN"/>
    <property type="match status" value="1"/>
</dbReference>
<proteinExistence type="predicted"/>
<dbReference type="InterPro" id="IPR051686">
    <property type="entry name" value="Lipoprotein_DolP"/>
</dbReference>
<evidence type="ECO:0000256" key="1">
    <source>
        <dbReference type="SAM" id="SignalP"/>
    </source>
</evidence>
<reference evidence="3 4" key="1">
    <citation type="submission" date="2016-04" db="EMBL/GenBank/DDBJ databases">
        <title>Draft genome sequence of freshwater magnetotactic bacteria Magnetospirillum marisnigri SP-1 and Magnetospirillum moscoviense BB-1.</title>
        <authorList>
            <person name="Koziaeva V."/>
            <person name="Dziuba M.V."/>
            <person name="Ivanov T.M."/>
            <person name="Kuznetsov B."/>
            <person name="Grouzdev D.S."/>
        </authorList>
    </citation>
    <scope>NUCLEOTIDE SEQUENCE [LARGE SCALE GENOMIC DNA]</scope>
    <source>
        <strain evidence="3 4">BB-1</strain>
    </source>
</reference>
<dbReference type="PROSITE" id="PS51257">
    <property type="entry name" value="PROKAR_LIPOPROTEIN"/>
    <property type="match status" value="1"/>
</dbReference>
<keyword evidence="1" id="KW-0732">Signal</keyword>
<accession>A0A178MRN1</accession>
<name>A0A178MRN1_9PROT</name>
<dbReference type="Proteomes" id="UP000078543">
    <property type="component" value="Unassembled WGS sequence"/>
</dbReference>